<dbReference type="RefSeq" id="WP_031501764.1">
    <property type="nucleotide sequence ID" value="NZ_JASZ02000087.1"/>
</dbReference>
<dbReference type="InterPro" id="IPR009241">
    <property type="entry name" value="HigB-like"/>
</dbReference>
<accession>A0A246B6C1</accession>
<protein>
    <submittedName>
        <fullName evidence="1">Addiction module toxin RelE</fullName>
    </submittedName>
</protein>
<reference evidence="1 2" key="1">
    <citation type="submission" date="2017-05" db="EMBL/GenBank/DDBJ databases">
        <title>Genome of Chryseobacterium haifense.</title>
        <authorList>
            <person name="Newman J.D."/>
        </authorList>
    </citation>
    <scope>NUCLEOTIDE SEQUENCE [LARGE SCALE GENOMIC DNA]</scope>
    <source>
        <strain evidence="1 2">DSM 19056</strain>
    </source>
</reference>
<gene>
    <name evidence="1" type="ORF">AP75_13990</name>
</gene>
<evidence type="ECO:0000313" key="2">
    <source>
        <dbReference type="Proteomes" id="UP000197587"/>
    </source>
</evidence>
<dbReference type="InterPro" id="IPR035093">
    <property type="entry name" value="RelE/ParE_toxin_dom_sf"/>
</dbReference>
<dbReference type="EMBL" id="JASZ02000087">
    <property type="protein sequence ID" value="OWK96920.1"/>
    <property type="molecule type" value="Genomic_DNA"/>
</dbReference>
<dbReference type="AlphaFoldDB" id="A0A246B6C1"/>
<dbReference type="Proteomes" id="UP000197587">
    <property type="component" value="Unassembled WGS sequence"/>
</dbReference>
<sequence>MKNNFDVELLPEAQKFLDELDEKVRKKVYFNIKKSQMTNDKEVFKKLSDAIWEFRTLYNSNSYRLFAFWDNYQKSMVLATHGIMKKTQKTPKKEIEKAEEIRKQYIQYKYGNKK</sequence>
<name>A0A246B6C1_9FLAO</name>
<proteinExistence type="predicted"/>
<comment type="caution">
    <text evidence="1">The sequence shown here is derived from an EMBL/GenBank/DDBJ whole genome shotgun (WGS) entry which is preliminary data.</text>
</comment>
<dbReference type="Gene3D" id="3.30.2310.20">
    <property type="entry name" value="RelE-like"/>
    <property type="match status" value="1"/>
</dbReference>
<evidence type="ECO:0000313" key="1">
    <source>
        <dbReference type="EMBL" id="OWK96920.1"/>
    </source>
</evidence>
<organism evidence="1 2">
    <name type="scientific">Kaistella haifensis DSM 19056</name>
    <dbReference type="NCBI Taxonomy" id="1450526"/>
    <lineage>
        <taxon>Bacteria</taxon>
        <taxon>Pseudomonadati</taxon>
        <taxon>Bacteroidota</taxon>
        <taxon>Flavobacteriia</taxon>
        <taxon>Flavobacteriales</taxon>
        <taxon>Weeksellaceae</taxon>
        <taxon>Chryseobacterium group</taxon>
        <taxon>Kaistella</taxon>
    </lineage>
</organism>
<dbReference type="Pfam" id="PF05973">
    <property type="entry name" value="Gp49"/>
    <property type="match status" value="1"/>
</dbReference>
<keyword evidence="2" id="KW-1185">Reference proteome</keyword>